<gene>
    <name evidence="3" type="ORF">KK062_25310</name>
</gene>
<dbReference type="PANTHER" id="PTHR34211">
    <property type="entry name" value="CALCINEURIN-LIKE METALLO-PHOSPHOESTERASE SUPERFAMILY PROTEIN"/>
    <property type="match status" value="1"/>
</dbReference>
<dbReference type="Proteomes" id="UP001319080">
    <property type="component" value="Unassembled WGS sequence"/>
</dbReference>
<dbReference type="Gene3D" id="3.60.21.10">
    <property type="match status" value="1"/>
</dbReference>
<feature type="transmembrane region" description="Helical" evidence="1">
    <location>
        <begin position="442"/>
        <end position="461"/>
    </location>
</feature>
<evidence type="ECO:0000313" key="4">
    <source>
        <dbReference type="Proteomes" id="UP001319080"/>
    </source>
</evidence>
<dbReference type="PANTHER" id="PTHR34211:SF3">
    <property type="entry name" value="CALCINEURIN-LIKE METALLO-PHOSPHOESTERASE SUPERFAMILY PROTEIN"/>
    <property type="match status" value="1"/>
</dbReference>
<feature type="transmembrane region" description="Helical" evidence="1">
    <location>
        <begin position="473"/>
        <end position="501"/>
    </location>
</feature>
<organism evidence="3 4">
    <name type="scientific">Dawidia cretensis</name>
    <dbReference type="NCBI Taxonomy" id="2782350"/>
    <lineage>
        <taxon>Bacteria</taxon>
        <taxon>Pseudomonadati</taxon>
        <taxon>Bacteroidota</taxon>
        <taxon>Cytophagia</taxon>
        <taxon>Cytophagales</taxon>
        <taxon>Chryseotaleaceae</taxon>
        <taxon>Dawidia</taxon>
    </lineage>
</organism>
<proteinExistence type="predicted"/>
<dbReference type="Pfam" id="PF00149">
    <property type="entry name" value="Metallophos"/>
    <property type="match status" value="1"/>
</dbReference>
<dbReference type="SUPFAM" id="SSF56300">
    <property type="entry name" value="Metallo-dependent phosphatases"/>
    <property type="match status" value="1"/>
</dbReference>
<keyword evidence="1" id="KW-0812">Transmembrane</keyword>
<dbReference type="AlphaFoldDB" id="A0AAP2E4G7"/>
<dbReference type="InterPro" id="IPR004843">
    <property type="entry name" value="Calcineurin-like_PHP"/>
</dbReference>
<keyword evidence="1" id="KW-0472">Membrane</keyword>
<feature type="transmembrane region" description="Helical" evidence="1">
    <location>
        <begin position="350"/>
        <end position="374"/>
    </location>
</feature>
<feature type="domain" description="Calcineurin-like phosphoesterase" evidence="2">
    <location>
        <begin position="63"/>
        <end position="261"/>
    </location>
</feature>
<evidence type="ECO:0000256" key="1">
    <source>
        <dbReference type="SAM" id="Phobius"/>
    </source>
</evidence>
<evidence type="ECO:0000313" key="3">
    <source>
        <dbReference type="EMBL" id="MBT1711587.1"/>
    </source>
</evidence>
<keyword evidence="4" id="KW-1185">Reference proteome</keyword>
<feature type="transmembrane region" description="Helical" evidence="1">
    <location>
        <begin position="412"/>
        <end position="430"/>
    </location>
</feature>
<dbReference type="InterPro" id="IPR029052">
    <property type="entry name" value="Metallo-depent_PP-like"/>
</dbReference>
<sequence>MEFEKRPMVNWYDVQQLASTGLKTLISGIFGNFADKREMEAALSPGASFYNAADKEELWVDYVSDLGDGFNSTYTVAYSLAQAKLSVGGKELKQGDLLIMGGDAVYPTPEAAEYENRLQGPYNAAFPWKDKPNHTVNEPYTRQLFVLPGNHDWYDGLGNFIKLFCQKRSLGRWLTEQDRSYFAVRLPHKHWLIGIDVQLNADIDKPQMDYFRKILEDPAFEAGSKVILCTAEPSWVYNSWDDKNKSHARIQFFIDRVLYGDDKCPYYDKNRDLRIAAILTGDLHHYSRYEQIQNQTGRVTQLVTAGGGGAFAHPTHLLKEKIILEGNHEATRKSAFPTASQSKRLAWWNLLFPFFSVQMWFFLGAFHLFTTWFLQSGSRDTETFLDAVKSTPDLGRLCTLIYDHIRHSPSVVFLNLLLLVGLTFFADTATGKKKWNYIAGGLHGLLQLLVFYLAVWAFAVVNMHHLQLDVRSGWQIILFSAEMIIAGGWASTMIFGIYLLVSTLIVRNHPTEAFSSFRWEGYKNFLRIRITPGGATIYAIGIKKSITDWEEQTVDAHAARFRPKQTIEYTLIDEITLKP</sequence>
<comment type="caution">
    <text evidence="3">The sequence shown here is derived from an EMBL/GenBank/DDBJ whole genome shotgun (WGS) entry which is preliminary data.</text>
</comment>
<keyword evidence="1" id="KW-1133">Transmembrane helix</keyword>
<protein>
    <submittedName>
        <fullName evidence="3">Metallophosphoesterase</fullName>
    </submittedName>
</protein>
<reference evidence="3 4" key="1">
    <citation type="submission" date="2021-05" db="EMBL/GenBank/DDBJ databases">
        <title>A Polyphasic approach of four new species of the genus Ohtaekwangia: Ohtaekwangia histidinii sp. nov., Ohtaekwangia cretensis sp. nov., Ohtaekwangia indiensis sp. nov., Ohtaekwangia reichenbachii sp. nov. from diverse environment.</title>
        <authorList>
            <person name="Octaviana S."/>
        </authorList>
    </citation>
    <scope>NUCLEOTIDE SEQUENCE [LARGE SCALE GENOMIC DNA]</scope>
    <source>
        <strain evidence="3 4">PWU5</strain>
    </source>
</reference>
<dbReference type="EMBL" id="JAHESE010000036">
    <property type="protein sequence ID" value="MBT1711587.1"/>
    <property type="molecule type" value="Genomic_DNA"/>
</dbReference>
<name>A0AAP2E4G7_9BACT</name>
<dbReference type="RefSeq" id="WP_254087156.1">
    <property type="nucleotide sequence ID" value="NZ_JAHESE010000036.1"/>
</dbReference>
<accession>A0AAP2E4G7</accession>
<dbReference type="GO" id="GO:0016787">
    <property type="term" value="F:hydrolase activity"/>
    <property type="evidence" value="ECO:0007669"/>
    <property type="project" value="InterPro"/>
</dbReference>
<evidence type="ECO:0000259" key="2">
    <source>
        <dbReference type="Pfam" id="PF00149"/>
    </source>
</evidence>